<keyword evidence="11 16" id="KW-0067">ATP-binding</keyword>
<evidence type="ECO:0000256" key="7">
    <source>
        <dbReference type="ARBA" id="ARBA00022490"/>
    </source>
</evidence>
<comment type="subunit">
    <text evidence="5 16">Homodimer.</text>
</comment>
<keyword evidence="16" id="KW-0479">Metal-binding</keyword>
<feature type="binding site" evidence="16">
    <location>
        <position position="172"/>
    </location>
    <ligand>
        <name>substrate</name>
    </ligand>
</feature>
<gene>
    <name evidence="16" type="primary">coaX</name>
    <name evidence="17" type="ORF">ACFQO1_10225</name>
</gene>
<keyword evidence="18" id="KW-1185">Reference proteome</keyword>
<dbReference type="Pfam" id="PF03309">
    <property type="entry name" value="Pan_kinase"/>
    <property type="match status" value="1"/>
</dbReference>
<sequence length="242" mass="26822">MNLIIDVGNTFIKLAVFHADSLVHKDVIKASRFSEALLKVNKTYPDITKCIVSSVGKFDKNLLLNLQKKVSVLHLTKATKVPFTNCYTTPETLGVDRIALVSAAAVQFSEKNVLIIDAGSCITYDFLTAENKYLGGAISPGLQMRFKAMHTFTASLPLLELKRIDFLLGNSTENSMQVGVFKAVVNEIQGFITQYKQEYDDLTVILTGGDAEILLDSLKNDIFANSNFLLEGLHYILEHNKN</sequence>
<evidence type="ECO:0000256" key="4">
    <source>
        <dbReference type="ARBA" id="ARBA00005225"/>
    </source>
</evidence>
<evidence type="ECO:0000256" key="2">
    <source>
        <dbReference type="ARBA" id="ARBA00001958"/>
    </source>
</evidence>
<feature type="binding site" evidence="16">
    <location>
        <position position="117"/>
    </location>
    <ligand>
        <name>K(+)</name>
        <dbReference type="ChEBI" id="CHEBI:29103"/>
    </ligand>
</feature>
<dbReference type="CDD" id="cd24015">
    <property type="entry name" value="ASKHA_NBD_PanK-III"/>
    <property type="match status" value="1"/>
</dbReference>
<dbReference type="SUPFAM" id="SSF53067">
    <property type="entry name" value="Actin-like ATPase domain"/>
    <property type="match status" value="2"/>
</dbReference>
<keyword evidence="12 16" id="KW-0630">Potassium</keyword>
<comment type="cofactor">
    <cofactor evidence="2">
        <name>K(+)</name>
        <dbReference type="ChEBI" id="CHEBI:29103"/>
    </cofactor>
</comment>
<keyword evidence="7 16" id="KW-0963">Cytoplasm</keyword>
<comment type="subcellular location">
    <subcellularLocation>
        <location evidence="3 16">Cytoplasm</location>
    </subcellularLocation>
</comment>
<dbReference type="RefSeq" id="WP_380217952.1">
    <property type="nucleotide sequence ID" value="NZ_JBHTBN010000005.1"/>
</dbReference>
<feature type="active site" description="Proton acceptor" evidence="16">
    <location>
        <position position="96"/>
    </location>
</feature>
<feature type="binding site" evidence="16">
    <location>
        <begin position="6"/>
        <end position="13"/>
    </location>
    <ligand>
        <name>ATP</name>
        <dbReference type="ChEBI" id="CHEBI:30616"/>
    </ligand>
</feature>
<dbReference type="PANTHER" id="PTHR34265">
    <property type="entry name" value="TYPE III PANTOTHENATE KINASE"/>
    <property type="match status" value="1"/>
</dbReference>
<comment type="function">
    <text evidence="16">Catalyzes the phosphorylation of pantothenate (Pan), the first step in CoA biosynthesis.</text>
</comment>
<comment type="pathway">
    <text evidence="4 16">Cofactor biosynthesis; coenzyme A biosynthesis; CoA from (R)-pantothenate: step 1/5.</text>
</comment>
<evidence type="ECO:0000256" key="10">
    <source>
        <dbReference type="ARBA" id="ARBA00022777"/>
    </source>
</evidence>
<name>A0ABW2MWV5_9FLAO</name>
<evidence type="ECO:0000256" key="12">
    <source>
        <dbReference type="ARBA" id="ARBA00022958"/>
    </source>
</evidence>
<comment type="caution">
    <text evidence="17">The sequence shown here is derived from an EMBL/GenBank/DDBJ whole genome shotgun (WGS) entry which is preliminary data.</text>
</comment>
<feature type="binding site" evidence="16">
    <location>
        <position position="87"/>
    </location>
    <ligand>
        <name>substrate</name>
    </ligand>
</feature>
<evidence type="ECO:0000256" key="11">
    <source>
        <dbReference type="ARBA" id="ARBA00022840"/>
    </source>
</evidence>
<dbReference type="NCBIfam" id="TIGR00671">
    <property type="entry name" value="baf"/>
    <property type="match status" value="1"/>
</dbReference>
<keyword evidence="8 16" id="KW-0808">Transferase</keyword>
<dbReference type="EC" id="2.7.1.33" evidence="6 16"/>
<keyword evidence="10 16" id="KW-0418">Kinase</keyword>
<protein>
    <recommendedName>
        <fullName evidence="15 16">Type III pantothenate kinase</fullName>
        <ecNumber evidence="6 16">2.7.1.33</ecNumber>
    </recommendedName>
    <alternativeName>
        <fullName evidence="16">PanK-III</fullName>
    </alternativeName>
    <alternativeName>
        <fullName evidence="16">Pantothenic acid kinase</fullName>
    </alternativeName>
</protein>
<evidence type="ECO:0000313" key="18">
    <source>
        <dbReference type="Proteomes" id="UP001596415"/>
    </source>
</evidence>
<evidence type="ECO:0000256" key="15">
    <source>
        <dbReference type="ARBA" id="ARBA00040883"/>
    </source>
</evidence>
<reference evidence="18" key="1">
    <citation type="journal article" date="2019" name="Int. J. Syst. Evol. Microbiol.">
        <title>The Global Catalogue of Microorganisms (GCM) 10K type strain sequencing project: providing services to taxonomists for standard genome sequencing and annotation.</title>
        <authorList>
            <consortium name="The Broad Institute Genomics Platform"/>
            <consortium name="The Broad Institute Genome Sequencing Center for Infectious Disease"/>
            <person name="Wu L."/>
            <person name="Ma J."/>
        </authorList>
    </citation>
    <scope>NUCLEOTIDE SEQUENCE [LARGE SCALE GENOMIC DNA]</scope>
    <source>
        <strain evidence="18">CGMCC 1.16306</strain>
    </source>
</reference>
<comment type="catalytic activity">
    <reaction evidence="1 16">
        <text>(R)-pantothenate + ATP = (R)-4'-phosphopantothenate + ADP + H(+)</text>
        <dbReference type="Rhea" id="RHEA:16373"/>
        <dbReference type="ChEBI" id="CHEBI:10986"/>
        <dbReference type="ChEBI" id="CHEBI:15378"/>
        <dbReference type="ChEBI" id="CHEBI:29032"/>
        <dbReference type="ChEBI" id="CHEBI:30616"/>
        <dbReference type="ChEBI" id="CHEBI:456216"/>
        <dbReference type="EC" id="2.7.1.33"/>
    </reaction>
</comment>
<comment type="similarity">
    <text evidence="14 16">Belongs to the type III pantothenate kinase family.</text>
</comment>
<evidence type="ECO:0000256" key="13">
    <source>
        <dbReference type="ARBA" id="ARBA00022993"/>
    </source>
</evidence>
<dbReference type="Gene3D" id="3.30.420.40">
    <property type="match status" value="2"/>
</dbReference>
<dbReference type="InterPro" id="IPR043129">
    <property type="entry name" value="ATPase_NBD"/>
</dbReference>
<dbReference type="GO" id="GO:0004594">
    <property type="term" value="F:pantothenate kinase activity"/>
    <property type="evidence" value="ECO:0007669"/>
    <property type="project" value="UniProtKB-EC"/>
</dbReference>
<dbReference type="EMBL" id="JBHTBN010000005">
    <property type="protein sequence ID" value="MFC7358065.1"/>
    <property type="molecule type" value="Genomic_DNA"/>
</dbReference>
<dbReference type="HAMAP" id="MF_01274">
    <property type="entry name" value="Pantothen_kinase_3"/>
    <property type="match status" value="1"/>
</dbReference>
<proteinExistence type="inferred from homology"/>
<evidence type="ECO:0000313" key="17">
    <source>
        <dbReference type="EMBL" id="MFC7358065.1"/>
    </source>
</evidence>
<evidence type="ECO:0000256" key="14">
    <source>
        <dbReference type="ARBA" id="ARBA00038036"/>
    </source>
</evidence>
<dbReference type="Proteomes" id="UP001596415">
    <property type="component" value="Unassembled WGS sequence"/>
</dbReference>
<dbReference type="PANTHER" id="PTHR34265:SF1">
    <property type="entry name" value="TYPE III PANTOTHENATE KINASE"/>
    <property type="match status" value="1"/>
</dbReference>
<evidence type="ECO:0000256" key="9">
    <source>
        <dbReference type="ARBA" id="ARBA00022741"/>
    </source>
</evidence>
<dbReference type="NCBIfam" id="NF009853">
    <property type="entry name" value="PRK13320.1-5"/>
    <property type="match status" value="1"/>
</dbReference>
<evidence type="ECO:0000256" key="5">
    <source>
        <dbReference type="ARBA" id="ARBA00011738"/>
    </source>
</evidence>
<dbReference type="InterPro" id="IPR004619">
    <property type="entry name" value="Type_III_PanK"/>
</dbReference>
<keyword evidence="13 16" id="KW-0173">Coenzyme A biosynthesis</keyword>
<evidence type="ECO:0000256" key="8">
    <source>
        <dbReference type="ARBA" id="ARBA00022679"/>
    </source>
</evidence>
<evidence type="ECO:0000256" key="6">
    <source>
        <dbReference type="ARBA" id="ARBA00012102"/>
    </source>
</evidence>
<accession>A0ABW2MWV5</accession>
<comment type="cofactor">
    <cofactor evidence="16">
        <name>NH4(+)</name>
        <dbReference type="ChEBI" id="CHEBI:28938"/>
    </cofactor>
    <cofactor evidence="16">
        <name>K(+)</name>
        <dbReference type="ChEBI" id="CHEBI:29103"/>
    </cofactor>
    <text evidence="16">A monovalent cation. Ammonium or potassium.</text>
</comment>
<feature type="binding site" evidence="16">
    <location>
        <begin position="94"/>
        <end position="97"/>
    </location>
    <ligand>
        <name>substrate</name>
    </ligand>
</feature>
<organism evidence="17 18">
    <name type="scientific">Jejudonia soesokkakensis</name>
    <dbReference type="NCBI Taxonomy" id="1323432"/>
    <lineage>
        <taxon>Bacteria</taxon>
        <taxon>Pseudomonadati</taxon>
        <taxon>Bacteroidota</taxon>
        <taxon>Flavobacteriia</taxon>
        <taxon>Flavobacteriales</taxon>
        <taxon>Flavobacteriaceae</taxon>
        <taxon>Jejudonia</taxon>
    </lineage>
</organism>
<feature type="binding site" evidence="16">
    <location>
        <position position="120"/>
    </location>
    <ligand>
        <name>ATP</name>
        <dbReference type="ChEBI" id="CHEBI:30616"/>
    </ligand>
</feature>
<evidence type="ECO:0000256" key="16">
    <source>
        <dbReference type="HAMAP-Rule" id="MF_01274"/>
    </source>
</evidence>
<evidence type="ECO:0000256" key="1">
    <source>
        <dbReference type="ARBA" id="ARBA00001206"/>
    </source>
</evidence>
<evidence type="ECO:0000256" key="3">
    <source>
        <dbReference type="ARBA" id="ARBA00004496"/>
    </source>
</evidence>
<keyword evidence="9 16" id="KW-0547">Nucleotide-binding</keyword>